<evidence type="ECO:0000313" key="5">
    <source>
        <dbReference type="Proteomes" id="UP000316624"/>
    </source>
</evidence>
<dbReference type="AlphaFoldDB" id="A0A562KCV4"/>
<evidence type="ECO:0000256" key="1">
    <source>
        <dbReference type="ARBA" id="ARBA00022908"/>
    </source>
</evidence>
<dbReference type="GO" id="GO:0015074">
    <property type="term" value="P:DNA integration"/>
    <property type="evidence" value="ECO:0007669"/>
    <property type="project" value="UniProtKB-KW"/>
</dbReference>
<dbReference type="InterPro" id="IPR050090">
    <property type="entry name" value="Tyrosine_recombinase_XerCD"/>
</dbReference>
<protein>
    <submittedName>
        <fullName evidence="4">Site-specific recombinase XerD</fullName>
    </submittedName>
</protein>
<proteinExistence type="predicted"/>
<dbReference type="InterPro" id="IPR002104">
    <property type="entry name" value="Integrase_catalytic"/>
</dbReference>
<reference evidence="4 5" key="1">
    <citation type="journal article" date="2015" name="Stand. Genomic Sci.">
        <title>Genomic Encyclopedia of Bacterial and Archaeal Type Strains, Phase III: the genomes of soil and plant-associated and newly described type strains.</title>
        <authorList>
            <person name="Whitman W.B."/>
            <person name="Woyke T."/>
            <person name="Klenk H.P."/>
            <person name="Zhou Y."/>
            <person name="Lilburn T.G."/>
            <person name="Beck B.J."/>
            <person name="De Vos P."/>
            <person name="Vandamme P."/>
            <person name="Eisen J.A."/>
            <person name="Garrity G."/>
            <person name="Hugenholtz P."/>
            <person name="Kyrpides N.C."/>
        </authorList>
    </citation>
    <scope>NUCLEOTIDE SEQUENCE [LARGE SCALE GENOMIC DNA]</scope>
    <source>
        <strain evidence="4 5">CGMCC 1.7748</strain>
    </source>
</reference>
<comment type="caution">
    <text evidence="4">The sequence shown here is derived from an EMBL/GenBank/DDBJ whole genome shotgun (WGS) entry which is preliminary data.</text>
</comment>
<keyword evidence="1" id="KW-0229">DNA integration</keyword>
<dbReference type="CDD" id="cd00796">
    <property type="entry name" value="INT_Rci_Hp1_C"/>
    <property type="match status" value="1"/>
</dbReference>
<evidence type="ECO:0000256" key="2">
    <source>
        <dbReference type="ARBA" id="ARBA00023172"/>
    </source>
</evidence>
<dbReference type="GO" id="GO:0006310">
    <property type="term" value="P:DNA recombination"/>
    <property type="evidence" value="ECO:0007669"/>
    <property type="project" value="UniProtKB-KW"/>
</dbReference>
<feature type="domain" description="Tyr recombinase" evidence="3">
    <location>
        <begin position="157"/>
        <end position="334"/>
    </location>
</feature>
<dbReference type="InterPro" id="IPR013762">
    <property type="entry name" value="Integrase-like_cat_sf"/>
</dbReference>
<dbReference type="InterPro" id="IPR011010">
    <property type="entry name" value="DNA_brk_join_enz"/>
</dbReference>
<dbReference type="Pfam" id="PF00589">
    <property type="entry name" value="Phage_integrase"/>
    <property type="match status" value="1"/>
</dbReference>
<dbReference type="PROSITE" id="PS51898">
    <property type="entry name" value="TYR_RECOMBINASE"/>
    <property type="match status" value="1"/>
</dbReference>
<name>A0A562KCV4_SPHWJ</name>
<accession>A0A562KCV4</accession>
<dbReference type="RefSeq" id="WP_145073428.1">
    <property type="nucleotide sequence ID" value="NZ_JACIIY010000006.1"/>
</dbReference>
<keyword evidence="5" id="KW-1185">Reference proteome</keyword>
<keyword evidence="2" id="KW-0233">DNA recombination</keyword>
<organism evidence="4 5">
    <name type="scientific">Sphingobium wenxiniae (strain DSM 21828 / CGMCC 1.7748 / JZ-1)</name>
    <dbReference type="NCBI Taxonomy" id="595605"/>
    <lineage>
        <taxon>Bacteria</taxon>
        <taxon>Pseudomonadati</taxon>
        <taxon>Pseudomonadota</taxon>
        <taxon>Alphaproteobacteria</taxon>
        <taxon>Sphingomonadales</taxon>
        <taxon>Sphingomonadaceae</taxon>
        <taxon>Sphingobium</taxon>
    </lineage>
</organism>
<dbReference type="EMBL" id="VLKK01000007">
    <property type="protein sequence ID" value="TWH93231.1"/>
    <property type="molecule type" value="Genomic_DNA"/>
</dbReference>
<dbReference type="Gene3D" id="1.10.443.10">
    <property type="entry name" value="Intergrase catalytic core"/>
    <property type="match status" value="1"/>
</dbReference>
<dbReference type="Proteomes" id="UP000316624">
    <property type="component" value="Unassembled WGS sequence"/>
</dbReference>
<evidence type="ECO:0000313" key="4">
    <source>
        <dbReference type="EMBL" id="TWH93231.1"/>
    </source>
</evidence>
<dbReference type="PANTHER" id="PTHR30349">
    <property type="entry name" value="PHAGE INTEGRASE-RELATED"/>
    <property type="match status" value="1"/>
</dbReference>
<dbReference type="GO" id="GO:0003677">
    <property type="term" value="F:DNA binding"/>
    <property type="evidence" value="ECO:0007669"/>
    <property type="project" value="InterPro"/>
</dbReference>
<dbReference type="SUPFAM" id="SSF56349">
    <property type="entry name" value="DNA breaking-rejoining enzymes"/>
    <property type="match status" value="1"/>
</dbReference>
<gene>
    <name evidence="4" type="ORF">IQ35_02138</name>
</gene>
<evidence type="ECO:0000259" key="3">
    <source>
        <dbReference type="PROSITE" id="PS51898"/>
    </source>
</evidence>
<sequence>MSVYKPKKSAVYLYDFQHRGRRFHGSTGQKTKRAAETVESQKRVEAVLNLKPKPVISLDKIAGIYEEKLRRQGRWDRSTEGWLDSLINALGPNAFISDISQVAIGDYFRHRAALVSGASVNREIDVARALWRFADRAKYDIGEMPDWGSMRYAERDNDPRELQFAEEDKLLDAIREDYHPFVKFALLSGWRVSEVRTLLWSDLDFPSKIAWRTVKGGNRVKRPLTTEMIALIATQQQVCAQVFTYVAASSRQKRRKGQRYPISKDGWRKVWKAALDEAGIEDFRFHDLRHTRGTRILRRTGNLAAAQKALGHKHIRTTLRYAHAFDDDVRNALEASESRTIPEVPNTGQKKTA</sequence>
<dbReference type="PANTHER" id="PTHR30349:SF64">
    <property type="entry name" value="PROPHAGE INTEGRASE INTD-RELATED"/>
    <property type="match status" value="1"/>
</dbReference>